<keyword evidence="10" id="KW-0378">Hydrolase</keyword>
<dbReference type="Proteomes" id="UP001519363">
    <property type="component" value="Unassembled WGS sequence"/>
</dbReference>
<protein>
    <recommendedName>
        <fullName evidence="9">K(+)-insensitive pyrophosphate-energized proton pump</fullName>
        <ecNumber evidence="9">7.1.3.1</ecNumber>
    </recommendedName>
    <alternativeName>
        <fullName evidence="9">Membrane-bound proton-translocating pyrophosphatase</fullName>
    </alternativeName>
    <alternativeName>
        <fullName evidence="9">Pyrophosphate-energized inorganic pyrophosphatase</fullName>
        <shortName evidence="9">H(+)-PPase</shortName>
    </alternativeName>
</protein>
<keyword evidence="4 9" id="KW-0460">Magnesium</keyword>
<evidence type="ECO:0000256" key="8">
    <source>
        <dbReference type="ARBA" id="ARBA00023136"/>
    </source>
</evidence>
<keyword evidence="2 9" id="KW-0813">Transport</keyword>
<evidence type="ECO:0000256" key="5">
    <source>
        <dbReference type="ARBA" id="ARBA00022967"/>
    </source>
</evidence>
<feature type="transmembrane region" description="Helical" evidence="9">
    <location>
        <begin position="79"/>
        <end position="96"/>
    </location>
</feature>
<dbReference type="NCBIfam" id="NF001952">
    <property type="entry name" value="PRK00733.1-4"/>
    <property type="match status" value="1"/>
</dbReference>
<feature type="transmembrane region" description="Helical" evidence="9">
    <location>
        <begin position="102"/>
        <end position="122"/>
    </location>
</feature>
<evidence type="ECO:0000313" key="11">
    <source>
        <dbReference type="Proteomes" id="UP001519363"/>
    </source>
</evidence>
<dbReference type="EMBL" id="JAGIOO010000001">
    <property type="protein sequence ID" value="MBP2475248.1"/>
    <property type="molecule type" value="Genomic_DNA"/>
</dbReference>
<evidence type="ECO:0000313" key="10">
    <source>
        <dbReference type="EMBL" id="MBP2475248.1"/>
    </source>
</evidence>
<evidence type="ECO:0000256" key="3">
    <source>
        <dbReference type="ARBA" id="ARBA00022692"/>
    </source>
</evidence>
<feature type="transmembrane region" description="Helical" evidence="9">
    <location>
        <begin position="314"/>
        <end position="335"/>
    </location>
</feature>
<comment type="caution">
    <text evidence="10">The sequence shown here is derived from an EMBL/GenBank/DDBJ whole genome shotgun (WGS) entry which is preliminary data.</text>
</comment>
<dbReference type="InterPro" id="IPR004131">
    <property type="entry name" value="PPase-energised_H-pump"/>
</dbReference>
<keyword evidence="7 9" id="KW-0406">Ion transport</keyword>
<feature type="transmembrane region" description="Helical" evidence="9">
    <location>
        <begin position="708"/>
        <end position="727"/>
    </location>
</feature>
<keyword evidence="9" id="KW-1003">Cell membrane</keyword>
<evidence type="ECO:0000256" key="9">
    <source>
        <dbReference type="HAMAP-Rule" id="MF_01129"/>
    </source>
</evidence>
<feature type="transmembrane region" description="Helical" evidence="9">
    <location>
        <begin position="502"/>
        <end position="519"/>
    </location>
</feature>
<keyword evidence="5 9" id="KW-1278">Translocase</keyword>
<feature type="transmembrane region" description="Helical" evidence="9">
    <location>
        <begin position="637"/>
        <end position="657"/>
    </location>
</feature>
<feature type="transmembrane region" description="Helical" evidence="9">
    <location>
        <begin position="281"/>
        <end position="302"/>
    </location>
</feature>
<feature type="transmembrane region" description="Helical" evidence="9">
    <location>
        <begin position="184"/>
        <end position="201"/>
    </location>
</feature>
<evidence type="ECO:0000256" key="7">
    <source>
        <dbReference type="ARBA" id="ARBA00023065"/>
    </source>
</evidence>
<feature type="transmembrane region" description="Helical" evidence="9">
    <location>
        <begin position="154"/>
        <end position="178"/>
    </location>
</feature>
<comment type="catalytic activity">
    <reaction evidence="9">
        <text>diphosphate + H2O + H(+)(in) = 2 phosphate + 2 H(+)(out)</text>
        <dbReference type="Rhea" id="RHEA:13973"/>
        <dbReference type="ChEBI" id="CHEBI:15377"/>
        <dbReference type="ChEBI" id="CHEBI:15378"/>
        <dbReference type="ChEBI" id="CHEBI:33019"/>
        <dbReference type="ChEBI" id="CHEBI:43474"/>
        <dbReference type="EC" id="7.1.3.1"/>
    </reaction>
</comment>
<dbReference type="NCBIfam" id="NF001960">
    <property type="entry name" value="PRK00733.3-5"/>
    <property type="match status" value="1"/>
</dbReference>
<evidence type="ECO:0000256" key="4">
    <source>
        <dbReference type="ARBA" id="ARBA00022842"/>
    </source>
</evidence>
<dbReference type="GO" id="GO:0004427">
    <property type="term" value="F:inorganic diphosphate phosphatase activity"/>
    <property type="evidence" value="ECO:0007669"/>
    <property type="project" value="UniProtKB-EC"/>
</dbReference>
<keyword evidence="3 9" id="KW-0812">Transmembrane</keyword>
<evidence type="ECO:0000256" key="1">
    <source>
        <dbReference type="ARBA" id="ARBA00004127"/>
    </source>
</evidence>
<dbReference type="HAMAP" id="MF_01129">
    <property type="entry name" value="PPase_energized_pump"/>
    <property type="match status" value="1"/>
</dbReference>
<feature type="transmembrane region" description="Helical" evidence="9">
    <location>
        <begin position="25"/>
        <end position="44"/>
    </location>
</feature>
<comment type="subcellular location">
    <subcellularLocation>
        <location evidence="9">Cell membrane</location>
        <topology evidence="9">Multi-pass membrane protein</topology>
    </subcellularLocation>
    <subcellularLocation>
        <location evidence="1">Endomembrane system</location>
        <topology evidence="1">Multi-pass membrane protein</topology>
    </subcellularLocation>
</comment>
<comment type="subunit">
    <text evidence="9">Homodimer.</text>
</comment>
<feature type="transmembrane region" description="Helical" evidence="9">
    <location>
        <begin position="355"/>
        <end position="380"/>
    </location>
</feature>
<comment type="function">
    <text evidence="9">Proton pump that utilizes the energy of pyrophosphate hydrolysis as the driving force for proton movement across the membrane. Generates a proton motive force.</text>
</comment>
<feature type="transmembrane region" description="Helical" evidence="9">
    <location>
        <begin position="613"/>
        <end position="631"/>
    </location>
</feature>
<keyword evidence="11" id="KW-1185">Reference proteome</keyword>
<feature type="site" description="Determinant of potassium independence" evidence="9">
    <location>
        <position position="497"/>
    </location>
</feature>
<sequence length="774" mass="78070">MSPQSLAQGNWAAQDLVLTGTDRGIVAAVAVVALAALVIGYVLLREVLAAGQGTPKMQEIAKAVQEGAAAYLNRQFRTLGIFVVVVFLLLFALPAADFNERLGRSLFFIVGAAFSAAIGYLGMWLSTRANVRVAAAANEGDGGREKATRIAFRTGGVVGMITVGLGLFGAALVVFVYMGQAPKVLEGFGFGAALLAMFMRVGGGIFTKAADVGADLVGKVEQNIPEDDPRNAATIADNVGDNVGDCAGMAADLFESYAVTLVASLILGTAAFGAQGLLFPLIVPAIGVLTAVIGVYITRARAGESGLTAINRSFYISAIISAVLCTVAAFAFLPSSFSGLTGVTDEIGATAGNPAMVAAIAVIIGIVLAGVILWLTGYFTGTDYRPVKDVGKTSLTGAATVVLSGISVGFESAVYTAIVIGGAVYGAFLLSGSITVALFAIALAGCGLLTTVGVIVAMDTFGPVSDNAQGIAEMSGDVHGEGAQILTELDAVGNTTKAITKGIAIATAVLAATALFGSYTDAIKQALAGVGQTFADIDYVVYGPGILVGLIIGAAVVFMFSGLAVNAVTRAAGAIVFEVRRQFRENPGIMDGTTKPEYGKVVDICTKDSLRELATPGLLAVLAPIAVGFGLGVGPLAGYLAGAIASGTLMAVFLANAGGAWDNAKKLVEDGHHGGKGSDAHAATVIGDTVGDPFKDTAGPAINPLIKVMNLVSVLIAPAIITLSVGADASPGIRAAIALVAVVIIVAAVVVSKRRSTSIAEDGANDGEKAASTA</sequence>
<organism evidence="10 11">
    <name type="scientific">Crossiella equi</name>
    <dbReference type="NCBI Taxonomy" id="130796"/>
    <lineage>
        <taxon>Bacteria</taxon>
        <taxon>Bacillati</taxon>
        <taxon>Actinomycetota</taxon>
        <taxon>Actinomycetes</taxon>
        <taxon>Pseudonocardiales</taxon>
        <taxon>Pseudonocardiaceae</taxon>
        <taxon>Crossiella</taxon>
    </lineage>
</organism>
<feature type="transmembrane region" description="Helical" evidence="9">
    <location>
        <begin position="733"/>
        <end position="751"/>
    </location>
</feature>
<keyword evidence="6 9" id="KW-1133">Transmembrane helix</keyword>
<feature type="transmembrane region" description="Helical" evidence="9">
    <location>
        <begin position="539"/>
        <end position="560"/>
    </location>
</feature>
<comment type="cofactor">
    <cofactor evidence="9">
        <name>Mg(2+)</name>
        <dbReference type="ChEBI" id="CHEBI:18420"/>
    </cofactor>
</comment>
<gene>
    <name evidence="9" type="primary">hppA</name>
    <name evidence="10" type="ORF">JOF53_004120</name>
</gene>
<proteinExistence type="inferred from homology"/>
<evidence type="ECO:0000256" key="6">
    <source>
        <dbReference type="ARBA" id="ARBA00022989"/>
    </source>
</evidence>
<keyword evidence="8 9" id="KW-0472">Membrane</keyword>
<name>A0ABS5AF84_9PSEU</name>
<accession>A0ABS5AF84</accession>
<dbReference type="NCBIfam" id="TIGR01104">
    <property type="entry name" value="V_PPase"/>
    <property type="match status" value="1"/>
</dbReference>
<comment type="caution">
    <text evidence="9">Lacks conserved residue(s) required for the propagation of feature annotation.</text>
</comment>
<feature type="transmembrane region" description="Helical" evidence="9">
    <location>
        <begin position="257"/>
        <end position="275"/>
    </location>
</feature>
<evidence type="ECO:0000256" key="2">
    <source>
        <dbReference type="ARBA" id="ARBA00022448"/>
    </source>
</evidence>
<feature type="transmembrane region" description="Helical" evidence="9">
    <location>
        <begin position="434"/>
        <end position="457"/>
    </location>
</feature>
<dbReference type="EC" id="7.1.3.1" evidence="9"/>
<dbReference type="RefSeq" id="WP_086782831.1">
    <property type="nucleotide sequence ID" value="NZ_JAGIOO010000001.1"/>
</dbReference>
<comment type="similarity">
    <text evidence="9">Belongs to the H(+)-translocating pyrophosphatase (TC 3.A.10) family. K(+)-insensitive subfamily.</text>
</comment>
<reference evidence="10 11" key="1">
    <citation type="submission" date="2021-03" db="EMBL/GenBank/DDBJ databases">
        <title>Sequencing the genomes of 1000 actinobacteria strains.</title>
        <authorList>
            <person name="Klenk H.-P."/>
        </authorList>
    </citation>
    <scope>NUCLEOTIDE SEQUENCE [LARGE SCALE GENOMIC DNA]</scope>
    <source>
        <strain evidence="10 11">DSM 44580</strain>
    </source>
</reference>
<feature type="transmembrane region" description="Helical" evidence="9">
    <location>
        <begin position="401"/>
        <end position="428"/>
    </location>
</feature>
<keyword evidence="9" id="KW-0375">Hydrogen ion transport</keyword>
<dbReference type="PANTHER" id="PTHR31998">
    <property type="entry name" value="K(+)-INSENSITIVE PYROPHOSPHATE-ENERGIZED PROTON PUMP"/>
    <property type="match status" value="1"/>
</dbReference>
<dbReference type="Pfam" id="PF03030">
    <property type="entry name" value="H_PPase"/>
    <property type="match status" value="1"/>
</dbReference>
<dbReference type="PIRSF" id="PIRSF001265">
    <property type="entry name" value="H+-PPase"/>
    <property type="match status" value="1"/>
</dbReference>